<dbReference type="InterPro" id="IPR002933">
    <property type="entry name" value="Peptidase_M20"/>
</dbReference>
<feature type="domain" description="Peptidase M20 dimerisation" evidence="4">
    <location>
        <begin position="188"/>
        <end position="280"/>
    </location>
</feature>
<dbReference type="PANTHER" id="PTHR43808:SF9">
    <property type="entry name" value="BLL0789 PROTEIN"/>
    <property type="match status" value="1"/>
</dbReference>
<dbReference type="AlphaFoldDB" id="A0A2N0VIG4"/>
<dbReference type="RefSeq" id="WP_101071219.1">
    <property type="nucleotide sequence ID" value="NZ_PISP01000001.1"/>
</dbReference>
<dbReference type="InterPro" id="IPR036264">
    <property type="entry name" value="Bact_exopeptidase_dim_dom"/>
</dbReference>
<dbReference type="SUPFAM" id="SSF55031">
    <property type="entry name" value="Bacterial exopeptidase dimerisation domain"/>
    <property type="match status" value="1"/>
</dbReference>
<keyword evidence="2" id="KW-0378">Hydrolase</keyword>
<dbReference type="EMBL" id="PISP01000001">
    <property type="protein sequence ID" value="PKD43976.1"/>
    <property type="molecule type" value="Genomic_DNA"/>
</dbReference>
<evidence type="ECO:0000259" key="4">
    <source>
        <dbReference type="Pfam" id="PF07687"/>
    </source>
</evidence>
<dbReference type="SUPFAM" id="SSF53187">
    <property type="entry name" value="Zn-dependent exopeptidases"/>
    <property type="match status" value="1"/>
</dbReference>
<protein>
    <submittedName>
        <fullName evidence="5">Carboxypeptidase</fullName>
    </submittedName>
</protein>
<dbReference type="Proteomes" id="UP000233398">
    <property type="component" value="Unassembled WGS sequence"/>
</dbReference>
<evidence type="ECO:0000313" key="6">
    <source>
        <dbReference type="Proteomes" id="UP000233398"/>
    </source>
</evidence>
<feature type="active site" evidence="3">
    <location>
        <position position="90"/>
    </location>
</feature>
<feature type="active site" description="Proton acceptor" evidence="3">
    <location>
        <position position="151"/>
    </location>
</feature>
<dbReference type="CDD" id="cd03885">
    <property type="entry name" value="M20_CPDG2"/>
    <property type="match status" value="1"/>
</dbReference>
<keyword evidence="5" id="KW-0645">Protease</keyword>
<dbReference type="Gene3D" id="3.40.630.10">
    <property type="entry name" value="Zn peptidases"/>
    <property type="match status" value="1"/>
</dbReference>
<evidence type="ECO:0000256" key="1">
    <source>
        <dbReference type="ARBA" id="ARBA00022723"/>
    </source>
</evidence>
<dbReference type="Pfam" id="PF01546">
    <property type="entry name" value="Peptidase_M20"/>
    <property type="match status" value="1"/>
</dbReference>
<dbReference type="InterPro" id="IPR050072">
    <property type="entry name" value="Peptidase_M20A"/>
</dbReference>
<dbReference type="GO" id="GO:0046872">
    <property type="term" value="F:metal ion binding"/>
    <property type="evidence" value="ECO:0007669"/>
    <property type="project" value="UniProtKB-KW"/>
</dbReference>
<dbReference type="GO" id="GO:0004180">
    <property type="term" value="F:carboxypeptidase activity"/>
    <property type="evidence" value="ECO:0007669"/>
    <property type="project" value="UniProtKB-KW"/>
</dbReference>
<dbReference type="Pfam" id="PF07687">
    <property type="entry name" value="M20_dimer"/>
    <property type="match status" value="1"/>
</dbReference>
<dbReference type="Gene3D" id="3.30.70.360">
    <property type="match status" value="1"/>
</dbReference>
<keyword evidence="6" id="KW-1185">Reference proteome</keyword>
<proteinExistence type="predicted"/>
<sequence length="385" mass="42598">MNSSDYGKIKELISNYKEWFINRLRKYVEVETPTGDTIQNRKLLNTIAADFRDLGFEVEWKESVSSAGQIFCRLKSVNTEEDQLMIGHADTVWPVGTLEEIPWKIDENVITGPGVYDMKSGIVMMQLSIKVMKELGLNPVLRPVVMITSDEETGSRDSWDEIEKIAKEVKRVFVPEPSIGLEGKIKTQRKGSGRYQITVKGREAHSGVEPEKGVSAVVEMSTIVQNLDKLNDYEKGVSLNVGMISGGKAVNVVPGECTIHIDLRFLKNEDGEEVDRYIKELEPQLKGAEILIEGGLRRPPIIQNERNEKLWKLVKECANQLDLSIEQGLSGGGSDGSITSQFTATIDGMGPVGEGAHSPSEKILVHETLDRASLLTAMLLADDVG</sequence>
<comment type="caution">
    <text evidence="5">The sequence shown here is derived from an EMBL/GenBank/DDBJ whole genome shotgun (WGS) entry which is preliminary data.</text>
</comment>
<accession>A0A2N0VIG4</accession>
<name>A0A2N0VIG4_9BACT</name>
<evidence type="ECO:0000313" key="5">
    <source>
        <dbReference type="EMBL" id="PKD43976.1"/>
    </source>
</evidence>
<dbReference type="InterPro" id="IPR017150">
    <property type="entry name" value="Pept_M20_glutamate_carboxypep"/>
</dbReference>
<keyword evidence="1" id="KW-0479">Metal-binding</keyword>
<evidence type="ECO:0000256" key="2">
    <source>
        <dbReference type="ARBA" id="ARBA00022801"/>
    </source>
</evidence>
<organism evidence="5 6">
    <name type="scientific">Rhodohalobacter barkolensis</name>
    <dbReference type="NCBI Taxonomy" id="2053187"/>
    <lineage>
        <taxon>Bacteria</taxon>
        <taxon>Pseudomonadati</taxon>
        <taxon>Balneolota</taxon>
        <taxon>Balneolia</taxon>
        <taxon>Balneolales</taxon>
        <taxon>Balneolaceae</taxon>
        <taxon>Rhodohalobacter</taxon>
    </lineage>
</organism>
<dbReference type="PIRSF" id="PIRSF037238">
    <property type="entry name" value="Carboxypeptidase_G2"/>
    <property type="match status" value="1"/>
</dbReference>
<reference evidence="5 6" key="1">
    <citation type="submission" date="2017-11" db="EMBL/GenBank/DDBJ databases">
        <title>Rhodohalobacter 15182 sp. nov., isolated from a salt lake.</title>
        <authorList>
            <person name="Han S."/>
        </authorList>
    </citation>
    <scope>NUCLEOTIDE SEQUENCE [LARGE SCALE GENOMIC DNA]</scope>
    <source>
        <strain evidence="5 6">15182</strain>
    </source>
</reference>
<dbReference type="InterPro" id="IPR011650">
    <property type="entry name" value="Peptidase_M20_dimer"/>
</dbReference>
<dbReference type="OrthoDB" id="9783294at2"/>
<evidence type="ECO:0000256" key="3">
    <source>
        <dbReference type="PIRSR" id="PIRSR037238-1"/>
    </source>
</evidence>
<gene>
    <name evidence="5" type="ORF">CWD77_00395</name>
</gene>
<keyword evidence="5" id="KW-0121">Carboxypeptidase</keyword>
<dbReference type="PANTHER" id="PTHR43808">
    <property type="entry name" value="ACETYLORNITHINE DEACETYLASE"/>
    <property type="match status" value="1"/>
</dbReference>